<dbReference type="GO" id="GO:0005737">
    <property type="term" value="C:cytoplasm"/>
    <property type="evidence" value="ECO:0007669"/>
    <property type="project" value="TreeGrafter"/>
</dbReference>
<reference evidence="8 9" key="1">
    <citation type="submission" date="2019-04" db="EMBL/GenBank/DDBJ databases">
        <authorList>
            <consortium name="Wellcome Sanger Institute Data Sharing"/>
        </authorList>
    </citation>
    <scope>NUCLEOTIDE SEQUENCE [LARGE SCALE GENOMIC DNA]</scope>
</reference>
<keyword evidence="3" id="KW-0378">Hydrolase</keyword>
<dbReference type="GeneTree" id="ENSGT00390000003652"/>
<evidence type="ECO:0000256" key="2">
    <source>
        <dbReference type="ARBA" id="ARBA00012255"/>
    </source>
</evidence>
<dbReference type="Proteomes" id="UP000694397">
    <property type="component" value="Chromosome 6"/>
</dbReference>
<dbReference type="Ensembl" id="ENSSFOT00015065952.1">
    <property type="protein sequence ID" value="ENSSFOP00015049357.1"/>
    <property type="gene ID" value="ENSSFOG00015012401.2"/>
</dbReference>
<dbReference type="GO" id="GO:0009225">
    <property type="term" value="P:nucleotide-sugar metabolic process"/>
    <property type="evidence" value="ECO:0007669"/>
    <property type="project" value="TreeGrafter"/>
</dbReference>
<evidence type="ECO:0000259" key="7">
    <source>
        <dbReference type="Pfam" id="PF20811"/>
    </source>
</evidence>
<feature type="domain" description="PARG catalytic Macro" evidence="6">
    <location>
        <begin position="374"/>
        <end position="577"/>
    </location>
</feature>
<dbReference type="EC" id="3.2.1.143" evidence="2"/>
<dbReference type="InterPro" id="IPR007724">
    <property type="entry name" value="Poly_GlycHdrlase"/>
</dbReference>
<dbReference type="OrthoDB" id="1937899at2759"/>
<dbReference type="GO" id="GO:0006282">
    <property type="term" value="P:regulation of DNA repair"/>
    <property type="evidence" value="ECO:0007669"/>
    <property type="project" value="InterPro"/>
</dbReference>
<dbReference type="Pfam" id="PF20811">
    <property type="entry name" value="PARG_cat_N"/>
    <property type="match status" value="1"/>
</dbReference>
<evidence type="ECO:0000313" key="9">
    <source>
        <dbReference type="Proteomes" id="UP000694397"/>
    </source>
</evidence>
<evidence type="ECO:0000256" key="5">
    <source>
        <dbReference type="SAM" id="MobiDB-lite"/>
    </source>
</evidence>
<gene>
    <name evidence="8" type="primary">pargl</name>
</gene>
<dbReference type="InterPro" id="IPR048362">
    <property type="entry name" value="PARG_helical"/>
</dbReference>
<keyword evidence="9" id="KW-1185">Reference proteome</keyword>
<feature type="active site" evidence="4">
    <location>
        <position position="424"/>
    </location>
</feature>
<dbReference type="PANTHER" id="PTHR12837">
    <property type="entry name" value="POLY ADP-RIBOSE GLYCOHYDROLASE"/>
    <property type="match status" value="1"/>
</dbReference>
<evidence type="ECO:0000256" key="3">
    <source>
        <dbReference type="ARBA" id="ARBA00022801"/>
    </source>
</evidence>
<dbReference type="GO" id="GO:0005975">
    <property type="term" value="P:carbohydrate metabolic process"/>
    <property type="evidence" value="ECO:0007669"/>
    <property type="project" value="InterPro"/>
</dbReference>
<evidence type="ECO:0000313" key="8">
    <source>
        <dbReference type="Ensembl" id="ENSSFOP00015049357.1"/>
    </source>
</evidence>
<dbReference type="Pfam" id="PF05028">
    <property type="entry name" value="PARG_cat_C"/>
    <property type="match status" value="1"/>
</dbReference>
<feature type="domain" description="PARG helical" evidence="7">
    <location>
        <begin position="252"/>
        <end position="367"/>
    </location>
</feature>
<dbReference type="PANTHER" id="PTHR12837:SF9">
    <property type="entry name" value="POLY(ADP-RIBOSE) GLYCOHYDROLASE"/>
    <property type="match status" value="1"/>
</dbReference>
<feature type="region of interest" description="Disordered" evidence="5">
    <location>
        <begin position="1"/>
        <end position="134"/>
    </location>
</feature>
<feature type="compositionally biased region" description="Basic residues" evidence="5">
    <location>
        <begin position="1"/>
        <end position="11"/>
    </location>
</feature>
<evidence type="ECO:0000256" key="1">
    <source>
        <dbReference type="ARBA" id="ARBA00009545"/>
    </source>
</evidence>
<name>A0A8C9TDZ8_SCLFO</name>
<dbReference type="GO" id="GO:0004649">
    <property type="term" value="F:poly(ADP-ribose) glycohydrolase activity"/>
    <property type="evidence" value="ECO:0007669"/>
    <property type="project" value="UniProtKB-EC"/>
</dbReference>
<reference evidence="8" key="3">
    <citation type="submission" date="2025-09" db="UniProtKB">
        <authorList>
            <consortium name="Ensembl"/>
        </authorList>
    </citation>
    <scope>IDENTIFICATION</scope>
</reference>
<evidence type="ECO:0000259" key="6">
    <source>
        <dbReference type="Pfam" id="PF05028"/>
    </source>
</evidence>
<accession>A0A8C9TDZ8</accession>
<reference evidence="8" key="2">
    <citation type="submission" date="2025-08" db="UniProtKB">
        <authorList>
            <consortium name="Ensembl"/>
        </authorList>
    </citation>
    <scope>IDENTIFICATION</scope>
</reference>
<feature type="active site" evidence="4">
    <location>
        <position position="423"/>
    </location>
</feature>
<organism evidence="8 9">
    <name type="scientific">Scleropages formosus</name>
    <name type="common">Asian bonytongue</name>
    <name type="synonym">Osteoglossum formosum</name>
    <dbReference type="NCBI Taxonomy" id="113540"/>
    <lineage>
        <taxon>Eukaryota</taxon>
        <taxon>Metazoa</taxon>
        <taxon>Chordata</taxon>
        <taxon>Craniata</taxon>
        <taxon>Vertebrata</taxon>
        <taxon>Euteleostomi</taxon>
        <taxon>Actinopterygii</taxon>
        <taxon>Neopterygii</taxon>
        <taxon>Teleostei</taxon>
        <taxon>Osteoglossocephala</taxon>
        <taxon>Osteoglossomorpha</taxon>
        <taxon>Osteoglossiformes</taxon>
        <taxon>Osteoglossidae</taxon>
        <taxon>Scleropages</taxon>
    </lineage>
</organism>
<dbReference type="InterPro" id="IPR046372">
    <property type="entry name" value="PARG_cat_C"/>
</dbReference>
<dbReference type="AlphaFoldDB" id="A0A8C9TDZ8"/>
<feature type="active site" evidence="4">
    <location>
        <position position="405"/>
    </location>
</feature>
<protein>
    <recommendedName>
        <fullName evidence="2">poly(ADP-ribose) glycohydrolase</fullName>
        <ecNumber evidence="2">3.2.1.143</ecNumber>
    </recommendedName>
</protein>
<evidence type="ECO:0000256" key="4">
    <source>
        <dbReference type="PIRSR" id="PIRSR607724-1"/>
    </source>
</evidence>
<sequence>MSVNKRKRKLAPARMTSSLSLSLRGESSRDWPAVLRAGTARAPDRRLSAGNVKMKRNDSSQVKPLLSPDGGTPDSRSQDKAVKENQMGRCPLPSLPSSPRRDDKAKKSPSSHRHGSVGGWSGARAAGNEDDEAPVDVPLSELKKLPACHMELEKLSFSTTHTVLVNVNEFHVGRLLPQSGSLKWDSNFVKMPFCDAQRSRWEDIQKYLSHLSDAPSPAKVEKAIKKYNPSYRDQWTFDALHCFFESIPEDERETVLHTLSKMAKLALKLPALCPKAIPLLRRGTNCSITLSQRQIGCLLANAFYCTFPHRNTTQRHSEYSSFPTINFSSLFGGSSERKNQKFKALFNYFRIITSEESCPFGLVTFQRCCLSKPPDWRRESAMFTKLHISSKGSIEEQGTGMLQVDFACNMVGGGVLSSGLVQEEILFLIHPELIAARLFTERLDDVECLKITGVQQYSTYKGYSDTFRYTGPHTDDTPRDEWKRLQRQIVAIDAVCFTRRREQYCVSSVCRELNKAYCGFQGDFNTPPDYLPAVATGKWGCGAFNGDPKLKTLVQLMAAALAQRDVAYFTFKDGQLEKDVQEIHRFLVSRKVTIGERDPRVLYINTPPPPQTPPFTVVSNLQDASTTRWRITALMFIGPESFQTCTSSSETTSPTPRVNTNGRLALVTPLYQC</sequence>
<dbReference type="GO" id="GO:1990966">
    <property type="term" value="P:ATP generation from poly-ADP-D-ribose"/>
    <property type="evidence" value="ECO:0007669"/>
    <property type="project" value="TreeGrafter"/>
</dbReference>
<comment type="similarity">
    <text evidence="1">Belongs to the poly(ADP-ribose) glycohydrolase family.</text>
</comment>
<proteinExistence type="inferred from homology"/>
<dbReference type="GO" id="GO:0005634">
    <property type="term" value="C:nucleus"/>
    <property type="evidence" value="ECO:0007669"/>
    <property type="project" value="TreeGrafter"/>
</dbReference>